<feature type="site" description="Important for substrate binding and specificity" evidence="8">
    <location>
        <position position="146"/>
    </location>
</feature>
<feature type="site" description="Important for substrate binding and specificity" evidence="8">
    <location>
        <position position="29"/>
    </location>
</feature>
<feature type="active site" description="Proton donor/acceptor" evidence="8">
    <location>
        <position position="181"/>
    </location>
</feature>
<keyword evidence="3 8" id="KW-0540">Nuclease</keyword>
<comment type="cofactor">
    <cofactor evidence="8">
        <name>Mg(2+)</name>
        <dbReference type="ChEBI" id="CHEBI:18420"/>
    </cofactor>
    <text evidence="8">Binds two Mg(2+) per subunit. The active form of the enzyme binds two Mg(2+) ions in its active site. The first Mg(2+) forms only one salt bridge with the protein.</text>
</comment>
<gene>
    <name evidence="8 9" type="primary">rnt</name>
    <name evidence="9" type="ORF">OWM53_00970</name>
</gene>
<evidence type="ECO:0000256" key="6">
    <source>
        <dbReference type="ARBA" id="ARBA00022839"/>
    </source>
</evidence>
<feature type="site" description="Important for substrate binding and specificity" evidence="8">
    <location>
        <position position="124"/>
    </location>
</feature>
<keyword evidence="6 8" id="KW-0269">Exonuclease</keyword>
<feature type="binding site" evidence="8">
    <location>
        <position position="181"/>
    </location>
    <ligand>
        <name>Mg(2+)</name>
        <dbReference type="ChEBI" id="CHEBI:18420"/>
        <label>2</label>
        <note>catalytic</note>
    </ligand>
</feature>
<accession>A0A4D6XMT3</accession>
<evidence type="ECO:0000256" key="4">
    <source>
        <dbReference type="ARBA" id="ARBA00022723"/>
    </source>
</evidence>
<reference evidence="9" key="1">
    <citation type="submission" date="2022-11" db="EMBL/GenBank/DDBJ databases">
        <title>The whole genome sequencing of pests is an important tool to study the evolution of the plant-insect interaction and insecticide resistance.</title>
        <authorList>
            <person name="Kananovich Y."/>
        </authorList>
    </citation>
    <scope>NUCLEOTIDE SEQUENCE</scope>
    <source>
        <strain evidence="9">BSU_Aph_2016</strain>
    </source>
</reference>
<proteinExistence type="inferred from homology"/>
<dbReference type="Pfam" id="PF00929">
    <property type="entry name" value="RNase_T"/>
    <property type="match status" value="1"/>
</dbReference>
<feature type="binding site" evidence="8">
    <location>
        <position position="23"/>
    </location>
    <ligand>
        <name>Mg(2+)</name>
        <dbReference type="ChEBI" id="CHEBI:18420"/>
        <label>2</label>
        <note>catalytic</note>
    </ligand>
</feature>
<dbReference type="GO" id="GO:0045004">
    <property type="term" value="P:DNA replication proofreading"/>
    <property type="evidence" value="ECO:0007669"/>
    <property type="project" value="TreeGrafter"/>
</dbReference>
<evidence type="ECO:0000256" key="3">
    <source>
        <dbReference type="ARBA" id="ARBA00022722"/>
    </source>
</evidence>
<dbReference type="EMBL" id="CP113403">
    <property type="protein sequence ID" value="WAI17956.1"/>
    <property type="molecule type" value="Genomic_DNA"/>
</dbReference>
<dbReference type="SMART" id="SM00479">
    <property type="entry name" value="EXOIII"/>
    <property type="match status" value="1"/>
</dbReference>
<dbReference type="AlphaFoldDB" id="A0A4D6XMT3"/>
<keyword evidence="2 8" id="KW-0819">tRNA processing</keyword>
<dbReference type="GO" id="GO:0008033">
    <property type="term" value="P:tRNA processing"/>
    <property type="evidence" value="ECO:0007669"/>
    <property type="project" value="UniProtKB-KW"/>
</dbReference>
<dbReference type="HAMAP" id="MF_00157">
    <property type="entry name" value="RNase_T"/>
    <property type="match status" value="1"/>
</dbReference>
<dbReference type="RefSeq" id="WP_158360497.1">
    <property type="nucleotide sequence ID" value="NZ_CP034897.1"/>
</dbReference>
<dbReference type="PANTHER" id="PTHR30231">
    <property type="entry name" value="DNA POLYMERASE III SUBUNIT EPSILON"/>
    <property type="match status" value="1"/>
</dbReference>
<evidence type="ECO:0000256" key="5">
    <source>
        <dbReference type="ARBA" id="ARBA00022801"/>
    </source>
</evidence>
<dbReference type="GO" id="GO:0005829">
    <property type="term" value="C:cytosol"/>
    <property type="evidence" value="ECO:0007669"/>
    <property type="project" value="TreeGrafter"/>
</dbReference>
<feature type="site" description="Important for substrate binding and specificity" evidence="8">
    <location>
        <position position="77"/>
    </location>
</feature>
<evidence type="ECO:0000256" key="8">
    <source>
        <dbReference type="HAMAP-Rule" id="MF_00157"/>
    </source>
</evidence>
<dbReference type="GO" id="GO:0003676">
    <property type="term" value="F:nucleic acid binding"/>
    <property type="evidence" value="ECO:0007669"/>
    <property type="project" value="InterPro"/>
</dbReference>
<dbReference type="InterPro" id="IPR013520">
    <property type="entry name" value="Ribonucl_H"/>
</dbReference>
<protein>
    <recommendedName>
        <fullName evidence="8">Ribonuclease T</fullName>
        <ecNumber evidence="8">3.1.13.-</ecNumber>
    </recommendedName>
    <alternativeName>
        <fullName evidence="8">Exoribonuclease T</fullName>
        <shortName evidence="8">RNase T</shortName>
    </alternativeName>
</protein>
<dbReference type="SUPFAM" id="SSF53098">
    <property type="entry name" value="Ribonuclease H-like"/>
    <property type="match status" value="1"/>
</dbReference>
<organism evidence="9 10">
    <name type="scientific">Buchnera aphidicola</name>
    <name type="common">Aphis craccivora</name>
    <dbReference type="NCBI Taxonomy" id="466616"/>
    <lineage>
        <taxon>Bacteria</taxon>
        <taxon>Pseudomonadati</taxon>
        <taxon>Pseudomonadota</taxon>
        <taxon>Gammaproteobacteria</taxon>
        <taxon>Enterobacterales</taxon>
        <taxon>Erwiniaceae</taxon>
        <taxon>Buchnera</taxon>
    </lineage>
</organism>
<evidence type="ECO:0000256" key="7">
    <source>
        <dbReference type="ARBA" id="ARBA00022842"/>
    </source>
</evidence>
<comment type="subunit">
    <text evidence="1 8">Homodimer.</text>
</comment>
<dbReference type="InterPro" id="IPR012337">
    <property type="entry name" value="RNaseH-like_sf"/>
</dbReference>
<dbReference type="FunFam" id="3.30.420.10:FF:000009">
    <property type="entry name" value="Ribonuclease T"/>
    <property type="match status" value="1"/>
</dbReference>
<dbReference type="EC" id="3.1.13.-" evidence="8"/>
<dbReference type="InterPro" id="IPR005987">
    <property type="entry name" value="RNase_T"/>
</dbReference>
<evidence type="ECO:0000313" key="9">
    <source>
        <dbReference type="EMBL" id="WAI17956.1"/>
    </source>
</evidence>
<feature type="binding site" evidence="8">
    <location>
        <position position="25"/>
    </location>
    <ligand>
        <name>Mg(2+)</name>
        <dbReference type="ChEBI" id="CHEBI:18420"/>
        <label>2</label>
        <note>catalytic</note>
    </ligand>
</feature>
<dbReference type="NCBIfam" id="TIGR01298">
    <property type="entry name" value="RNaseT"/>
    <property type="match status" value="1"/>
</dbReference>
<dbReference type="PANTHER" id="PTHR30231:SF2">
    <property type="entry name" value="RIBONUCLEASE T"/>
    <property type="match status" value="1"/>
</dbReference>
<dbReference type="Proteomes" id="UP001163441">
    <property type="component" value="Chromosome"/>
</dbReference>
<evidence type="ECO:0000256" key="1">
    <source>
        <dbReference type="ARBA" id="ARBA00011738"/>
    </source>
</evidence>
<dbReference type="GO" id="GO:0016896">
    <property type="term" value="F:RNA exonuclease activity, producing 5'-phosphomonoesters"/>
    <property type="evidence" value="ECO:0007669"/>
    <property type="project" value="UniProtKB-UniRule"/>
</dbReference>
<comment type="similarity">
    <text evidence="8">Belongs to the RNase T family.</text>
</comment>
<sequence length="220" mass="24602">MSTTQDFNLLNNRFRSFYPVVIDIETAGFNPKTDALLEIALITLKMDKLGWLHKANTLHFHIKPFKGSIINSDAIAFNKIDPFNPLRGAISEKLAIKSILETVKQGIKTEGCRKGIVVAHNASFDHNFLMAAIQRVQIKKNPFHPFVTFDTAALSALVVGETVLAKACKAIGLTFDNNQAHSALYDTLQTANLFCELVNRWKYLGGWPVDIKNNNIFLKN</sequence>
<keyword evidence="7 8" id="KW-0460">Magnesium</keyword>
<name>A0A4D6XMT3_9GAMM</name>
<dbReference type="GO" id="GO:0000287">
    <property type="term" value="F:magnesium ion binding"/>
    <property type="evidence" value="ECO:0007669"/>
    <property type="project" value="UniProtKB-UniRule"/>
</dbReference>
<keyword evidence="5 8" id="KW-0378">Hydrolase</keyword>
<evidence type="ECO:0000256" key="2">
    <source>
        <dbReference type="ARBA" id="ARBA00022694"/>
    </source>
</evidence>
<dbReference type="OrthoDB" id="9778264at2"/>
<dbReference type="GO" id="GO:0008408">
    <property type="term" value="F:3'-5' exonuclease activity"/>
    <property type="evidence" value="ECO:0007669"/>
    <property type="project" value="TreeGrafter"/>
</dbReference>
<comment type="function">
    <text evidence="8">Trims short 3' overhangs of a variety of RNA species, leaving a one or two nucleotide 3' overhang. Responsible for the end-turnover of tRNA: specifically removes the terminal AMP residue from uncharged tRNA (tRNA-C-C-A). Also appears to be involved in tRNA biosynthesis.</text>
</comment>
<dbReference type="Gene3D" id="3.30.420.10">
    <property type="entry name" value="Ribonuclease H-like superfamily/Ribonuclease H"/>
    <property type="match status" value="1"/>
</dbReference>
<evidence type="ECO:0000313" key="10">
    <source>
        <dbReference type="Proteomes" id="UP001163441"/>
    </source>
</evidence>
<dbReference type="InterPro" id="IPR036397">
    <property type="entry name" value="RNaseH_sf"/>
</dbReference>
<keyword evidence="4 8" id="KW-0479">Metal-binding</keyword>
<feature type="binding site" evidence="8">
    <location>
        <position position="23"/>
    </location>
    <ligand>
        <name>Mg(2+)</name>
        <dbReference type="ChEBI" id="CHEBI:18420"/>
        <label>1</label>
        <note>catalytic</note>
    </ligand>
</feature>
<feature type="binding site" evidence="8">
    <location>
        <position position="186"/>
    </location>
    <ligand>
        <name>Mg(2+)</name>
        <dbReference type="ChEBI" id="CHEBI:18420"/>
        <label>2</label>
        <note>catalytic</note>
    </ligand>
</feature>